<feature type="compositionally biased region" description="Low complexity" evidence="1">
    <location>
        <begin position="32"/>
        <end position="43"/>
    </location>
</feature>
<feature type="compositionally biased region" description="Gly residues" evidence="1">
    <location>
        <begin position="138"/>
        <end position="152"/>
    </location>
</feature>
<keyword evidence="2" id="KW-0732">Signal</keyword>
<evidence type="ECO:0000256" key="1">
    <source>
        <dbReference type="SAM" id="MobiDB-lite"/>
    </source>
</evidence>
<feature type="region of interest" description="Disordered" evidence="1">
    <location>
        <begin position="263"/>
        <end position="300"/>
    </location>
</feature>
<reference evidence="3 4" key="1">
    <citation type="submission" date="2020-05" db="EMBL/GenBank/DDBJ databases">
        <title>Genome Sequencing of Type Strains.</title>
        <authorList>
            <person name="Lemaire J.F."/>
            <person name="Inderbitzin P."/>
            <person name="Gregorio O.A."/>
            <person name="Collins S.B."/>
            <person name="Wespe N."/>
            <person name="Knight-Connoni V."/>
        </authorList>
    </citation>
    <scope>NUCLEOTIDE SEQUENCE [LARGE SCALE GENOMIC DNA]</scope>
    <source>
        <strain evidence="3 4">ATCC 25174</strain>
    </source>
</reference>
<comment type="caution">
    <text evidence="3">The sequence shown here is derived from an EMBL/GenBank/DDBJ whole genome shotgun (WGS) entry which is preliminary data.</text>
</comment>
<feature type="region of interest" description="Disordered" evidence="1">
    <location>
        <begin position="32"/>
        <end position="59"/>
    </location>
</feature>
<sequence length="300" mass="28590">MSTLTTRLLPAIAAASVLVLAGCSAGTSQAAAPTASATPQQQQDGGGAQPPGGGGASGEIATVTGTVMQVRSDDAQTAVTWTDATTFSATVAGTLADVTVGSCVVAVSTATTDDTTDTSAPVEATSIRITQPSDDGTCAGGFGGFAGGPGGGDRPDGAPTDLPSMRAPDGAPTDLPSGAPDGARMFGGGASGTVTAIDGSTLTVETTGPDDATTSRTVTVTDATTYTTTAAADASAMVVGQCATARGEADDSGKVTATSITVSAPTDGDCTTGMLGGRGFPGGGSQGSSDDSSQDGDTDA</sequence>
<proteinExistence type="predicted"/>
<evidence type="ECO:0000313" key="3">
    <source>
        <dbReference type="EMBL" id="NUU16060.1"/>
    </source>
</evidence>
<feature type="compositionally biased region" description="Gly residues" evidence="1">
    <location>
        <begin position="44"/>
        <end position="57"/>
    </location>
</feature>
<accession>A0A7Y6DWC1</accession>
<dbReference type="PROSITE" id="PS51257">
    <property type="entry name" value="PROKAR_LIPOPROTEIN"/>
    <property type="match status" value="1"/>
</dbReference>
<dbReference type="EMBL" id="JABMCI010000041">
    <property type="protein sequence ID" value="NUU16060.1"/>
    <property type="molecule type" value="Genomic_DNA"/>
</dbReference>
<dbReference type="RefSeq" id="WP_175345955.1">
    <property type="nucleotide sequence ID" value="NZ_JABMCI010000041.1"/>
</dbReference>
<protein>
    <recommendedName>
        <fullName evidence="5">DUF5666 domain-containing protein</fullName>
    </recommendedName>
</protein>
<evidence type="ECO:0000256" key="2">
    <source>
        <dbReference type="SAM" id="SignalP"/>
    </source>
</evidence>
<dbReference type="AlphaFoldDB" id="A0A7Y6DWC1"/>
<name>A0A7Y6DWC1_9CELL</name>
<gene>
    <name evidence="3" type="ORF">HP550_02185</name>
</gene>
<feature type="signal peptide" evidence="2">
    <location>
        <begin position="1"/>
        <end position="30"/>
    </location>
</feature>
<evidence type="ECO:0008006" key="5">
    <source>
        <dbReference type="Google" id="ProtNLM"/>
    </source>
</evidence>
<dbReference type="Proteomes" id="UP000565724">
    <property type="component" value="Unassembled WGS sequence"/>
</dbReference>
<feature type="compositionally biased region" description="Gly residues" evidence="1">
    <location>
        <begin position="274"/>
        <end position="286"/>
    </location>
</feature>
<feature type="region of interest" description="Disordered" evidence="1">
    <location>
        <begin position="130"/>
        <end position="187"/>
    </location>
</feature>
<organism evidence="3 4">
    <name type="scientific">Cellulomonas humilata</name>
    <dbReference type="NCBI Taxonomy" id="144055"/>
    <lineage>
        <taxon>Bacteria</taxon>
        <taxon>Bacillati</taxon>
        <taxon>Actinomycetota</taxon>
        <taxon>Actinomycetes</taxon>
        <taxon>Micrococcales</taxon>
        <taxon>Cellulomonadaceae</taxon>
        <taxon>Cellulomonas</taxon>
    </lineage>
</organism>
<evidence type="ECO:0000313" key="4">
    <source>
        <dbReference type="Proteomes" id="UP000565724"/>
    </source>
</evidence>
<feature type="chain" id="PRO_5031519837" description="DUF5666 domain-containing protein" evidence="2">
    <location>
        <begin position="31"/>
        <end position="300"/>
    </location>
</feature>
<keyword evidence="4" id="KW-1185">Reference proteome</keyword>